<evidence type="ECO:0000313" key="3">
    <source>
        <dbReference type="Proteomes" id="UP000226429"/>
    </source>
</evidence>
<sequence length="233" mass="26000">MLNPIKNHSIYKNVILSLLMILSFPSYADPISDLVNIAAQIQGYQLQISSIQNTIQGLTHQIQDAVSGQSEWGHSQFTDHQSWGENTDRWGSVLSMAGNGGNNSQLGRTLRALVEEFPVATELYNSVNPNKMDQKYYALKAKTALAARAASQLSYDKIQDQINYANQLRQQIGTTATLKQSVDLESRLTLENNLIQLEMLRQLALINQQHAIDAQAEVNDAVQNAHFLNANYK</sequence>
<dbReference type="Proteomes" id="UP000226429">
    <property type="component" value="Unassembled WGS sequence"/>
</dbReference>
<dbReference type="Gene3D" id="1.20.58.430">
    <property type="entry name" value="Type IV secretion system, VirB5-domain"/>
    <property type="match status" value="1"/>
</dbReference>
<dbReference type="SUPFAM" id="SSF101082">
    <property type="entry name" value="Typo IV secretion system protein TraC"/>
    <property type="match status" value="1"/>
</dbReference>
<feature type="signal peptide" evidence="1">
    <location>
        <begin position="1"/>
        <end position="28"/>
    </location>
</feature>
<dbReference type="InterPro" id="IPR014158">
    <property type="entry name" value="T4SS_VirB5"/>
</dbReference>
<name>A0A370CIS0_9COXI</name>
<feature type="chain" id="PRO_5016579528" description="P-type DNA transfer protein VirB5" evidence="1">
    <location>
        <begin position="29"/>
        <end position="233"/>
    </location>
</feature>
<proteinExistence type="predicted"/>
<evidence type="ECO:0000313" key="2">
    <source>
        <dbReference type="EMBL" id="RDH40450.1"/>
    </source>
</evidence>
<evidence type="ECO:0008006" key="4">
    <source>
        <dbReference type="Google" id="ProtNLM"/>
    </source>
</evidence>
<evidence type="ECO:0000256" key="1">
    <source>
        <dbReference type="SAM" id="SignalP"/>
    </source>
</evidence>
<dbReference type="Pfam" id="PF07996">
    <property type="entry name" value="T4SS"/>
    <property type="match status" value="1"/>
</dbReference>
<keyword evidence="1" id="KW-0732">Signal</keyword>
<keyword evidence="3" id="KW-1185">Reference proteome</keyword>
<organism evidence="2 3">
    <name type="scientific">Candidatus Aquirickettsiella gammari</name>
    <dbReference type="NCBI Taxonomy" id="2016198"/>
    <lineage>
        <taxon>Bacteria</taxon>
        <taxon>Pseudomonadati</taxon>
        <taxon>Pseudomonadota</taxon>
        <taxon>Gammaproteobacteria</taxon>
        <taxon>Legionellales</taxon>
        <taxon>Coxiellaceae</taxon>
        <taxon>Candidatus Aquirickettsiella</taxon>
    </lineage>
</organism>
<gene>
    <name evidence="2" type="ORF">CFE62_003585</name>
</gene>
<reference evidence="2 3" key="1">
    <citation type="journal article" date="2017" name="Int. J. Syst. Evol. Microbiol.">
        <title>Aquarickettsiella crustaci n. gen. n. sp. (Gammaproteobacteria: Legionellales: Coxiellaceae); a bacterial pathogen of the freshwater crustacean: Gammarus fossarum (Malacostraca: Amphipoda).</title>
        <authorList>
            <person name="Bojko J."/>
            <person name="Dunn A.M."/>
            <person name="Stebbing P.D."/>
            <person name="Van Aerle R."/>
            <person name="Bacela-Spychalska K."/>
            <person name="Bean T.P."/>
            <person name="Stentiford G.D."/>
        </authorList>
    </citation>
    <scope>NUCLEOTIDE SEQUENCE [LARGE SCALE GENOMIC DNA]</scope>
    <source>
        <strain evidence="2">RA15029</strain>
    </source>
</reference>
<dbReference type="EMBL" id="NMOS02000008">
    <property type="protein sequence ID" value="RDH40450.1"/>
    <property type="molecule type" value="Genomic_DNA"/>
</dbReference>
<accession>A0A370CIS0</accession>
<comment type="caution">
    <text evidence="2">The sequence shown here is derived from an EMBL/GenBank/DDBJ whole genome shotgun (WGS) entry which is preliminary data.</text>
</comment>
<reference evidence="2 3" key="2">
    <citation type="journal article" date="2018" name="J. Invertebr. Pathol.">
        <title>'Candidatus Aquirickettsiella gammari' (Gammaproteobacteria: Legionellales: Coxiellaceae): A bacterial pathogen of the freshwater crustacean Gammarus fossarum (Malacostraca: Amphipoda).</title>
        <authorList>
            <person name="Bojko J."/>
            <person name="Dunn A.M."/>
            <person name="Stebbing P.D."/>
            <person name="van Aerle R."/>
            <person name="Bacela-Spychalska K."/>
            <person name="Bean T.P."/>
            <person name="Urrutia A."/>
            <person name="Stentiford G.D."/>
        </authorList>
    </citation>
    <scope>NUCLEOTIDE SEQUENCE [LARGE SCALE GENOMIC DNA]</scope>
    <source>
        <strain evidence="2">RA15029</strain>
    </source>
</reference>
<dbReference type="AlphaFoldDB" id="A0A370CIS0"/>
<dbReference type="InterPro" id="IPR023220">
    <property type="entry name" value="T4SS_VirB5-domain"/>
</dbReference>
<protein>
    <recommendedName>
        <fullName evidence="4">P-type DNA transfer protein VirB5</fullName>
    </recommendedName>
</protein>